<dbReference type="EMBL" id="CBLX010000003">
    <property type="protein sequence ID" value="CDG38105.1"/>
    <property type="molecule type" value="Genomic_DNA"/>
</dbReference>
<sequence length="39" mass="4513">MNAAMADQRLSYMLRDMGHRYSKEPQLSSPHPVGTLFYL</sequence>
<evidence type="ECO:0000313" key="1">
    <source>
        <dbReference type="EMBL" id="CDG38105.1"/>
    </source>
</evidence>
<gene>
    <name evidence="1" type="ORF">ASAP_0060</name>
</gene>
<protein>
    <submittedName>
        <fullName evidence="1">Uncharacterized protein</fullName>
    </submittedName>
</protein>
<name>A0A060QB42_9PROT</name>
<proteinExistence type="predicted"/>
<evidence type="ECO:0000313" key="2">
    <source>
        <dbReference type="Proteomes" id="UP000027583"/>
    </source>
</evidence>
<reference evidence="1 2" key="1">
    <citation type="journal article" date="2014" name="Genome Biol. Evol.">
        <title>Acetic acid bacteria genomes reveal functional traits for adaptation to life in insect guts.</title>
        <authorList>
            <person name="Chouaia B."/>
            <person name="Gaiarsa S."/>
            <person name="Crotti E."/>
            <person name="Comandatore F."/>
            <person name="Degli Esposti M."/>
            <person name="Ricci I."/>
            <person name="Alma A."/>
            <person name="Favia G."/>
            <person name="Bandi C."/>
            <person name="Daffonchio D."/>
        </authorList>
    </citation>
    <scope>NUCLEOTIDE SEQUENCE [LARGE SCALE GENOMIC DNA]</scope>
    <source>
        <strain evidence="1 2">SF2.1</strain>
    </source>
</reference>
<dbReference type="AlphaFoldDB" id="A0A060QB42"/>
<organism evidence="1 2">
    <name type="scientific">Asaia bogorensis</name>
    <dbReference type="NCBI Taxonomy" id="91915"/>
    <lineage>
        <taxon>Bacteria</taxon>
        <taxon>Pseudomonadati</taxon>
        <taxon>Pseudomonadota</taxon>
        <taxon>Alphaproteobacteria</taxon>
        <taxon>Acetobacterales</taxon>
        <taxon>Acetobacteraceae</taxon>
        <taxon>Asaia</taxon>
    </lineage>
</organism>
<reference evidence="1 2" key="2">
    <citation type="journal article" date="2014" name="PLoS ONE">
        <title>Evolution of mitochondria reconstructed from the energy metabolism of living bacteria.</title>
        <authorList>
            <person name="Degli Esposti M."/>
            <person name="Chouaia B."/>
            <person name="Comandatore F."/>
            <person name="Crotti E."/>
            <person name="Sassera D."/>
            <person name="Lievens P.M."/>
            <person name="Daffonchio D."/>
            <person name="Bandi C."/>
        </authorList>
    </citation>
    <scope>NUCLEOTIDE SEQUENCE [LARGE SCALE GENOMIC DNA]</scope>
    <source>
        <strain evidence="1 2">SF2.1</strain>
    </source>
</reference>
<accession>A0A060QB42</accession>
<comment type="caution">
    <text evidence="1">The sequence shown here is derived from an EMBL/GenBank/DDBJ whole genome shotgun (WGS) entry which is preliminary data.</text>
</comment>
<dbReference type="Proteomes" id="UP000027583">
    <property type="component" value="Unassembled WGS sequence"/>
</dbReference>